<protein>
    <submittedName>
        <fullName evidence="1">Uncharacterized protein</fullName>
    </submittedName>
</protein>
<comment type="caution">
    <text evidence="1">The sequence shown here is derived from an EMBL/GenBank/DDBJ whole genome shotgun (WGS) entry which is preliminary data.</text>
</comment>
<organism evidence="1 2">
    <name type="scientific">Zygosaccharomyces rouxii</name>
    <dbReference type="NCBI Taxonomy" id="4956"/>
    <lineage>
        <taxon>Eukaryota</taxon>
        <taxon>Fungi</taxon>
        <taxon>Dikarya</taxon>
        <taxon>Ascomycota</taxon>
        <taxon>Saccharomycotina</taxon>
        <taxon>Saccharomycetes</taxon>
        <taxon>Saccharomycetales</taxon>
        <taxon>Saccharomycetaceae</taxon>
        <taxon>Zygosaccharomyces</taxon>
    </lineage>
</organism>
<proteinExistence type="predicted"/>
<dbReference type="Proteomes" id="UP000187013">
    <property type="component" value="Unassembled WGS sequence"/>
</dbReference>
<evidence type="ECO:0000313" key="2">
    <source>
        <dbReference type="Proteomes" id="UP000187013"/>
    </source>
</evidence>
<dbReference type="EMBL" id="BDGX01000009">
    <property type="protein sequence ID" value="GAV48051.1"/>
    <property type="molecule type" value="Genomic_DNA"/>
</dbReference>
<dbReference type="AlphaFoldDB" id="A0A1Q2ZX64"/>
<name>A0A1Q2ZX64_ZYGRO</name>
<accession>A0A1Q2ZX64</accession>
<evidence type="ECO:0000313" key="1">
    <source>
        <dbReference type="EMBL" id="GAV48051.1"/>
    </source>
</evidence>
<reference evidence="1 2" key="1">
    <citation type="submission" date="2016-08" db="EMBL/GenBank/DDBJ databases">
        <title>Draft genome sequence of allopolyploid Zygosaccharomyces rouxii.</title>
        <authorList>
            <person name="Watanabe J."/>
            <person name="Uehara K."/>
            <person name="Mogi Y."/>
            <person name="Tsukioka Y."/>
        </authorList>
    </citation>
    <scope>NUCLEOTIDE SEQUENCE [LARGE SCALE GENOMIC DNA]</scope>
    <source>
        <strain evidence="1 2">NBRC 110957</strain>
    </source>
</reference>
<gene>
    <name evidence="1" type="ORF">ZYGR_0I03480</name>
</gene>
<sequence length="74" mass="8794">MPLRKGPYAIRKLERDHFVNIRQSFDSFTTIQPVKRTSSRPPKSNLCVLQFAIWTRVQLSRVMSRIQQVYKESQ</sequence>